<dbReference type="OrthoDB" id="8479143at2"/>
<feature type="compositionally biased region" description="Polar residues" evidence="4">
    <location>
        <begin position="1"/>
        <end position="18"/>
    </location>
</feature>
<evidence type="ECO:0000256" key="4">
    <source>
        <dbReference type="SAM" id="MobiDB-lite"/>
    </source>
</evidence>
<feature type="domain" description="IclR-ED" evidence="6">
    <location>
        <begin position="89"/>
        <end position="273"/>
    </location>
</feature>
<dbReference type="SUPFAM" id="SSF55781">
    <property type="entry name" value="GAF domain-like"/>
    <property type="match status" value="1"/>
</dbReference>
<dbReference type="InterPro" id="IPR014757">
    <property type="entry name" value="Tscrpt_reg_IclR_C"/>
</dbReference>
<dbReference type="InterPro" id="IPR050707">
    <property type="entry name" value="HTH_MetabolicPath_Reg"/>
</dbReference>
<organism evidence="7 8">
    <name type="scientific">Jiangella asiatica</name>
    <dbReference type="NCBI Taxonomy" id="2530372"/>
    <lineage>
        <taxon>Bacteria</taxon>
        <taxon>Bacillati</taxon>
        <taxon>Actinomycetota</taxon>
        <taxon>Actinomycetes</taxon>
        <taxon>Jiangellales</taxon>
        <taxon>Jiangellaceae</taxon>
        <taxon>Jiangella</taxon>
    </lineage>
</organism>
<dbReference type="GO" id="GO:0003677">
    <property type="term" value="F:DNA binding"/>
    <property type="evidence" value="ECO:0007669"/>
    <property type="project" value="UniProtKB-KW"/>
</dbReference>
<dbReference type="RefSeq" id="WP_131896945.1">
    <property type="nucleotide sequence ID" value="NZ_SMKZ01000025.1"/>
</dbReference>
<gene>
    <name evidence="7" type="ORF">E1269_17820</name>
</gene>
<evidence type="ECO:0000256" key="1">
    <source>
        <dbReference type="ARBA" id="ARBA00023015"/>
    </source>
</evidence>
<dbReference type="PANTHER" id="PTHR30136">
    <property type="entry name" value="HELIX-TURN-HELIX TRANSCRIPTIONAL REGULATOR, ICLR FAMILY"/>
    <property type="match status" value="1"/>
</dbReference>
<name>A0A4R5D9D9_9ACTN</name>
<dbReference type="AlphaFoldDB" id="A0A4R5D9D9"/>
<keyword evidence="3" id="KW-0804">Transcription</keyword>
<feature type="region of interest" description="Disordered" evidence="4">
    <location>
        <begin position="1"/>
        <end position="23"/>
    </location>
</feature>
<comment type="caution">
    <text evidence="7">The sequence shown here is derived from an EMBL/GenBank/DDBJ whole genome shotgun (WGS) entry which is preliminary data.</text>
</comment>
<evidence type="ECO:0000259" key="6">
    <source>
        <dbReference type="PROSITE" id="PS51078"/>
    </source>
</evidence>
<evidence type="ECO:0000313" key="7">
    <source>
        <dbReference type="EMBL" id="TDE08361.1"/>
    </source>
</evidence>
<dbReference type="EMBL" id="SMKZ01000025">
    <property type="protein sequence ID" value="TDE08361.1"/>
    <property type="molecule type" value="Genomic_DNA"/>
</dbReference>
<keyword evidence="2" id="KW-0238">DNA-binding</keyword>
<dbReference type="GO" id="GO:0045892">
    <property type="term" value="P:negative regulation of DNA-templated transcription"/>
    <property type="evidence" value="ECO:0007669"/>
    <property type="project" value="TreeGrafter"/>
</dbReference>
<dbReference type="Proteomes" id="UP000294739">
    <property type="component" value="Unassembled WGS sequence"/>
</dbReference>
<feature type="domain" description="HTH iclR-type" evidence="5">
    <location>
        <begin position="25"/>
        <end position="88"/>
    </location>
</feature>
<dbReference type="InParanoid" id="A0A4R5D9D9"/>
<evidence type="ECO:0000256" key="3">
    <source>
        <dbReference type="ARBA" id="ARBA00023163"/>
    </source>
</evidence>
<dbReference type="FunCoup" id="A0A4R5D9D9">
    <property type="interactions" value="1"/>
</dbReference>
<dbReference type="Gene3D" id="1.10.10.10">
    <property type="entry name" value="Winged helix-like DNA-binding domain superfamily/Winged helix DNA-binding domain"/>
    <property type="match status" value="1"/>
</dbReference>
<keyword evidence="8" id="KW-1185">Reference proteome</keyword>
<dbReference type="InterPro" id="IPR036388">
    <property type="entry name" value="WH-like_DNA-bd_sf"/>
</dbReference>
<proteinExistence type="predicted"/>
<dbReference type="InterPro" id="IPR029016">
    <property type="entry name" value="GAF-like_dom_sf"/>
</dbReference>
<accession>A0A4R5D9D9</accession>
<dbReference type="InterPro" id="IPR036390">
    <property type="entry name" value="WH_DNA-bd_sf"/>
</dbReference>
<dbReference type="GO" id="GO:0003700">
    <property type="term" value="F:DNA-binding transcription factor activity"/>
    <property type="evidence" value="ECO:0007669"/>
    <property type="project" value="TreeGrafter"/>
</dbReference>
<reference evidence="7 8" key="1">
    <citation type="submission" date="2019-03" db="EMBL/GenBank/DDBJ databases">
        <title>Draft genome sequences of novel Actinobacteria.</title>
        <authorList>
            <person name="Sahin N."/>
            <person name="Ay H."/>
            <person name="Saygin H."/>
        </authorList>
    </citation>
    <scope>NUCLEOTIDE SEQUENCE [LARGE SCALE GENOMIC DNA]</scope>
    <source>
        <strain evidence="7 8">5K138</strain>
    </source>
</reference>
<evidence type="ECO:0000259" key="5">
    <source>
        <dbReference type="PROSITE" id="PS51077"/>
    </source>
</evidence>
<evidence type="ECO:0000313" key="8">
    <source>
        <dbReference type="Proteomes" id="UP000294739"/>
    </source>
</evidence>
<dbReference type="SUPFAM" id="SSF46785">
    <property type="entry name" value="Winged helix' DNA-binding domain"/>
    <property type="match status" value="1"/>
</dbReference>
<evidence type="ECO:0000256" key="2">
    <source>
        <dbReference type="ARBA" id="ARBA00023125"/>
    </source>
</evidence>
<dbReference type="Gene3D" id="3.30.450.40">
    <property type="match status" value="1"/>
</dbReference>
<dbReference type="PROSITE" id="PS51078">
    <property type="entry name" value="ICLR_ED"/>
    <property type="match status" value="1"/>
</dbReference>
<protein>
    <submittedName>
        <fullName evidence="7">IclR family transcriptional regulator</fullName>
    </submittedName>
</protein>
<sequence length="275" mass="29676">MARSPQRLSGTPDDQTSPIPGRVTAPALRRGLDILELFLDSSEGLRVPEMTAALGIPRASTHELVGALVDRGYLQPKPGSAGQFVLGVKTFQLGGAYERSLDIVEAGREAARAVAAECGETVQIVVRDERVVVYIVRIDSTHSVRLVSDVGSRLPAHCTAGGKVLLASLSPEELATLFPDDTSLLPMTTRSIDTVERLNRELAETRERGWGEEYCESNQDVACVAAPVRNPRGECVAAMSISIPTIRWQDDKRADYVALVSTGARELSTRLGARL</sequence>
<dbReference type="PROSITE" id="PS51077">
    <property type="entry name" value="HTH_ICLR"/>
    <property type="match status" value="1"/>
</dbReference>
<dbReference type="InterPro" id="IPR005471">
    <property type="entry name" value="Tscrpt_reg_IclR_N"/>
</dbReference>
<dbReference type="Pfam" id="PF09339">
    <property type="entry name" value="HTH_IclR"/>
    <property type="match status" value="1"/>
</dbReference>
<dbReference type="Pfam" id="PF01614">
    <property type="entry name" value="IclR_C"/>
    <property type="match status" value="1"/>
</dbReference>
<dbReference type="SMART" id="SM00346">
    <property type="entry name" value="HTH_ICLR"/>
    <property type="match status" value="1"/>
</dbReference>
<keyword evidence="1" id="KW-0805">Transcription regulation</keyword>
<dbReference type="PANTHER" id="PTHR30136:SF2">
    <property type="entry name" value="TRANSCRIPTIONAL REGULATOR ICLR"/>
    <property type="match status" value="1"/>
</dbReference>